<dbReference type="Proteomes" id="UP001165960">
    <property type="component" value="Unassembled WGS sequence"/>
</dbReference>
<evidence type="ECO:0000313" key="2">
    <source>
        <dbReference type="Proteomes" id="UP001165960"/>
    </source>
</evidence>
<gene>
    <name evidence="1" type="ORF">DSO57_1003557</name>
</gene>
<protein>
    <submittedName>
        <fullName evidence="1">Uncharacterized protein</fullName>
    </submittedName>
</protein>
<comment type="caution">
    <text evidence="1">The sequence shown here is derived from an EMBL/GenBank/DDBJ whole genome shotgun (WGS) entry which is preliminary data.</text>
</comment>
<proteinExistence type="predicted"/>
<keyword evidence="2" id="KW-1185">Reference proteome</keyword>
<accession>A0ACC2RZN5</accession>
<sequence length="206" mass="22247">MVHHNYVTPSIEISTVSALVSGLTILPLWNPRPKSRNQTRNLDPPGTSGLWTAGPHFSGIKPLRADAENDGPHSETDHTKEIIAPSGIPITAPNEGAKAATISFMSLKSTPATNQEPTQRRGTGPQPDPMTTMLEQDNQVAKLGVSTSERTPGLSTILLPLEPSTQFPQPCLSQCPDDPPQKMLSLEMGCYIDPRTPHSKLIAIFE</sequence>
<evidence type="ECO:0000313" key="1">
    <source>
        <dbReference type="EMBL" id="KAJ9055480.1"/>
    </source>
</evidence>
<reference evidence="1" key="1">
    <citation type="submission" date="2022-04" db="EMBL/GenBank/DDBJ databases">
        <title>Genome of the entomopathogenic fungus Entomophthora muscae.</title>
        <authorList>
            <person name="Elya C."/>
            <person name="Lovett B.R."/>
            <person name="Lee E."/>
            <person name="Macias A.M."/>
            <person name="Hajek A.E."/>
            <person name="De Bivort B.L."/>
            <person name="Kasson M.T."/>
            <person name="De Fine Licht H.H."/>
            <person name="Stajich J.E."/>
        </authorList>
    </citation>
    <scope>NUCLEOTIDE SEQUENCE</scope>
    <source>
        <strain evidence="1">Berkeley</strain>
    </source>
</reference>
<organism evidence="1 2">
    <name type="scientific">Entomophthora muscae</name>
    <dbReference type="NCBI Taxonomy" id="34485"/>
    <lineage>
        <taxon>Eukaryota</taxon>
        <taxon>Fungi</taxon>
        <taxon>Fungi incertae sedis</taxon>
        <taxon>Zoopagomycota</taxon>
        <taxon>Entomophthoromycotina</taxon>
        <taxon>Entomophthoromycetes</taxon>
        <taxon>Entomophthorales</taxon>
        <taxon>Entomophthoraceae</taxon>
        <taxon>Entomophthora</taxon>
    </lineage>
</organism>
<dbReference type="EMBL" id="QTSX02006398">
    <property type="protein sequence ID" value="KAJ9055480.1"/>
    <property type="molecule type" value="Genomic_DNA"/>
</dbReference>
<name>A0ACC2RZN5_9FUNG</name>